<evidence type="ECO:0000256" key="3">
    <source>
        <dbReference type="ARBA" id="ARBA00023180"/>
    </source>
</evidence>
<keyword evidence="8" id="KW-1185">Reference proteome</keyword>
<dbReference type="SMART" id="SM00191">
    <property type="entry name" value="Int_alpha"/>
    <property type="match status" value="6"/>
</dbReference>
<feature type="region of interest" description="Disordered" evidence="5">
    <location>
        <begin position="411"/>
        <end position="478"/>
    </location>
</feature>
<dbReference type="Gene3D" id="2.130.10.130">
    <property type="entry name" value="Integrin alpha, N-terminal"/>
    <property type="match status" value="2"/>
</dbReference>
<evidence type="ECO:0000256" key="6">
    <source>
        <dbReference type="SAM" id="SignalP"/>
    </source>
</evidence>
<evidence type="ECO:0000256" key="4">
    <source>
        <dbReference type="PROSITE-ProRule" id="PRU00803"/>
    </source>
</evidence>
<feature type="compositionally biased region" description="Pro residues" evidence="5">
    <location>
        <begin position="418"/>
        <end position="466"/>
    </location>
</feature>
<evidence type="ECO:0000313" key="8">
    <source>
        <dbReference type="Proteomes" id="UP000789595"/>
    </source>
</evidence>
<dbReference type="OrthoDB" id="188207at2759"/>
<evidence type="ECO:0000313" key="7">
    <source>
        <dbReference type="EMBL" id="CAH0364907.1"/>
    </source>
</evidence>
<keyword evidence="2" id="KW-0677">Repeat</keyword>
<dbReference type="InterPro" id="IPR013519">
    <property type="entry name" value="Int_alpha_beta-p"/>
</dbReference>
<dbReference type="SUPFAM" id="SSF69318">
    <property type="entry name" value="Integrin alpha N-terminal domain"/>
    <property type="match status" value="1"/>
</dbReference>
<dbReference type="AlphaFoldDB" id="A0A8J2SFN0"/>
<accession>A0A8J2SFN0</accession>
<dbReference type="EMBL" id="CAKKNE010000001">
    <property type="protein sequence ID" value="CAH0364907.1"/>
    <property type="molecule type" value="Genomic_DNA"/>
</dbReference>
<name>A0A8J2SFN0_9STRA</name>
<evidence type="ECO:0000256" key="2">
    <source>
        <dbReference type="ARBA" id="ARBA00022737"/>
    </source>
</evidence>
<organism evidence="7 8">
    <name type="scientific">Pelagomonas calceolata</name>
    <dbReference type="NCBI Taxonomy" id="35677"/>
    <lineage>
        <taxon>Eukaryota</taxon>
        <taxon>Sar</taxon>
        <taxon>Stramenopiles</taxon>
        <taxon>Ochrophyta</taxon>
        <taxon>Pelagophyceae</taxon>
        <taxon>Pelagomonadales</taxon>
        <taxon>Pelagomonadaceae</taxon>
        <taxon>Pelagomonas</taxon>
    </lineage>
</organism>
<feature type="signal peptide" evidence="6">
    <location>
        <begin position="1"/>
        <end position="18"/>
    </location>
</feature>
<dbReference type="PROSITE" id="PS51470">
    <property type="entry name" value="FG_GAP"/>
    <property type="match status" value="4"/>
</dbReference>
<dbReference type="InterPro" id="IPR028994">
    <property type="entry name" value="Integrin_alpha_N"/>
</dbReference>
<dbReference type="Pfam" id="PF14312">
    <property type="entry name" value="FG-GAP_2"/>
    <property type="match status" value="7"/>
</dbReference>
<reference evidence="7" key="1">
    <citation type="submission" date="2021-11" db="EMBL/GenBank/DDBJ databases">
        <authorList>
            <consortium name="Genoscope - CEA"/>
            <person name="William W."/>
        </authorList>
    </citation>
    <scope>NUCLEOTIDE SEQUENCE</scope>
</reference>
<gene>
    <name evidence="7" type="ORF">PECAL_1P12970</name>
</gene>
<feature type="repeat" description="FG-GAP" evidence="4">
    <location>
        <begin position="40"/>
        <end position="90"/>
    </location>
</feature>
<dbReference type="PANTHER" id="PTHR36220:SF1">
    <property type="entry name" value="GAMMA TUBULIN COMPLEX COMPONENT C-TERMINAL DOMAIN-CONTAINING PROTEIN"/>
    <property type="match status" value="1"/>
</dbReference>
<dbReference type="PANTHER" id="PTHR36220">
    <property type="entry name" value="UNNAMED PRODUCT"/>
    <property type="match status" value="1"/>
</dbReference>
<dbReference type="SUPFAM" id="SSF50939">
    <property type="entry name" value="Sialidases"/>
    <property type="match status" value="1"/>
</dbReference>
<sequence length="498" mass="49738">MRTLALLIAAGGASNAWAMLDARSVLRGSNRRLSTANFEEIKLAAADAAADDQFGISVAIDGDTVVIGAPGAGTGGAVYVLRTSDGGATYDEVAKLTAADAAADDWFGYSVAINGDTIVVGAHWDDGYTGSVYVFRTTDSGATYGQVAKLTASDAAADDQFGGSVAIDGNTIVVGAYGKVDSTGAVYVFRTSDGGATYDEVAKLTASDAAADDYFGYSMVMDGATIVVGAFGGEAAYVFRTTDGGATYGQVAKLTSSDAGCSCVDGGGAYFGYSVAIDGASVVVGAHYVSVNGSPGSGAAYVFRTSDGGATYGQVAELTASDATTFDYLGTSVAIDGDTIVVGAKGGWASGPGSVYVFRTTDGGAMYGQVAKLTASDGAAEDAFGISVAIDGSTIMVGSWQDSHDGGAYSGSAYVFSPPAPTAQPTPRPTFQPTTPQPTTSPQPTMSPKPTPQPTTPQPTPQPTTPAPSTAALESDSATRAGTLATVLGVVAATALAL</sequence>
<feature type="repeat" description="FG-GAP" evidence="4">
    <location>
        <begin position="147"/>
        <end position="198"/>
    </location>
</feature>
<evidence type="ECO:0000256" key="1">
    <source>
        <dbReference type="ARBA" id="ARBA00022729"/>
    </source>
</evidence>
<keyword evidence="3" id="KW-0325">Glycoprotein</keyword>
<dbReference type="Proteomes" id="UP000789595">
    <property type="component" value="Unassembled WGS sequence"/>
</dbReference>
<evidence type="ECO:0000256" key="5">
    <source>
        <dbReference type="SAM" id="MobiDB-lite"/>
    </source>
</evidence>
<feature type="chain" id="PRO_5035295960" evidence="6">
    <location>
        <begin position="19"/>
        <end position="498"/>
    </location>
</feature>
<dbReference type="InterPro" id="IPR013517">
    <property type="entry name" value="FG-GAP"/>
</dbReference>
<dbReference type="InterPro" id="IPR036278">
    <property type="entry name" value="Sialidase_sf"/>
</dbReference>
<comment type="caution">
    <text evidence="7">The sequence shown here is derived from an EMBL/GenBank/DDBJ whole genome shotgun (WGS) entry which is preliminary data.</text>
</comment>
<protein>
    <submittedName>
        <fullName evidence="7">Uncharacterized protein</fullName>
    </submittedName>
</protein>
<keyword evidence="1 6" id="KW-0732">Signal</keyword>
<proteinExistence type="predicted"/>
<feature type="repeat" description="FG-GAP" evidence="4">
    <location>
        <begin position="93"/>
        <end position="144"/>
    </location>
</feature>
<feature type="repeat" description="FG-GAP" evidence="4">
    <location>
        <begin position="256"/>
        <end position="312"/>
    </location>
</feature>
<dbReference type="PRINTS" id="PR01217">
    <property type="entry name" value="PRICHEXTENSN"/>
</dbReference>